<dbReference type="Gene3D" id="3.40.50.720">
    <property type="entry name" value="NAD(P)-binding Rossmann-like Domain"/>
    <property type="match status" value="1"/>
</dbReference>
<dbReference type="SUPFAM" id="SSF51735">
    <property type="entry name" value="NAD(P)-binding Rossmann-fold domains"/>
    <property type="match status" value="1"/>
</dbReference>
<dbReference type="EMBL" id="NPIC01000001">
    <property type="protein sequence ID" value="RDL41243.1"/>
    <property type="molecule type" value="Genomic_DNA"/>
</dbReference>
<accession>A0A370U0G1</accession>
<dbReference type="AlphaFoldDB" id="A0A370U0G1"/>
<dbReference type="CDD" id="cd05251">
    <property type="entry name" value="NmrA_like_SDR_a"/>
    <property type="match status" value="1"/>
</dbReference>
<dbReference type="InterPro" id="IPR036291">
    <property type="entry name" value="NAD(P)-bd_dom_sf"/>
</dbReference>
<name>A0A370U0G1_9HELO</name>
<dbReference type="GeneID" id="43594071"/>
<protein>
    <submittedName>
        <fullName evidence="4">NmrA family transcriptional regulator</fullName>
    </submittedName>
</protein>
<dbReference type="RefSeq" id="XP_031873899.1">
    <property type="nucleotide sequence ID" value="XM_032009845.1"/>
</dbReference>
<comment type="caution">
    <text evidence="4">The sequence shown here is derived from an EMBL/GenBank/DDBJ whole genome shotgun (WGS) entry which is preliminary data.</text>
</comment>
<evidence type="ECO:0000256" key="2">
    <source>
        <dbReference type="ARBA" id="ARBA00022857"/>
    </source>
</evidence>
<dbReference type="OrthoDB" id="3358371at2759"/>
<evidence type="ECO:0000313" key="5">
    <source>
        <dbReference type="Proteomes" id="UP000254866"/>
    </source>
</evidence>
<reference evidence="4 5" key="1">
    <citation type="journal article" date="2018" name="IMA Fungus">
        <title>IMA Genome-F 9: Draft genome sequence of Annulohypoxylon stygium, Aspergillus mulundensis, Berkeleyomyces basicola (syn. Thielaviopsis basicola), Ceratocystis smalleyi, two Cercospora beticola strains, Coleophoma cylindrospora, Fusarium fracticaudum, Phialophora cf. hyalina, and Morchella septimelata.</title>
        <authorList>
            <person name="Wingfield B.D."/>
            <person name="Bills G.F."/>
            <person name="Dong Y."/>
            <person name="Huang W."/>
            <person name="Nel W.J."/>
            <person name="Swalarsk-Parry B.S."/>
            <person name="Vaghefi N."/>
            <person name="Wilken P.M."/>
            <person name="An Z."/>
            <person name="de Beer Z.W."/>
            <person name="De Vos L."/>
            <person name="Chen L."/>
            <person name="Duong T.A."/>
            <person name="Gao Y."/>
            <person name="Hammerbacher A."/>
            <person name="Kikkert J.R."/>
            <person name="Li Y."/>
            <person name="Li H."/>
            <person name="Li K."/>
            <person name="Li Q."/>
            <person name="Liu X."/>
            <person name="Ma X."/>
            <person name="Naidoo K."/>
            <person name="Pethybridge S.J."/>
            <person name="Sun J."/>
            <person name="Steenkamp E.T."/>
            <person name="van der Nest M.A."/>
            <person name="van Wyk S."/>
            <person name="Wingfield M.J."/>
            <person name="Xiong C."/>
            <person name="Yue Q."/>
            <person name="Zhang X."/>
        </authorList>
    </citation>
    <scope>NUCLEOTIDE SEQUENCE [LARGE SCALE GENOMIC DNA]</scope>
    <source>
        <strain evidence="4 5">BP 5553</strain>
    </source>
</reference>
<evidence type="ECO:0000313" key="4">
    <source>
        <dbReference type="EMBL" id="RDL41243.1"/>
    </source>
</evidence>
<dbReference type="PANTHER" id="PTHR42748">
    <property type="entry name" value="NITROGEN METABOLITE REPRESSION PROTEIN NMRA FAMILY MEMBER"/>
    <property type="match status" value="1"/>
</dbReference>
<evidence type="ECO:0000256" key="1">
    <source>
        <dbReference type="ARBA" id="ARBA00006328"/>
    </source>
</evidence>
<dbReference type="PANTHER" id="PTHR42748:SF11">
    <property type="entry name" value="NMRA-LIKE DOMAIN-CONTAINING PROTEIN"/>
    <property type="match status" value="1"/>
</dbReference>
<gene>
    <name evidence="4" type="ORF">BP5553_01222</name>
</gene>
<keyword evidence="5" id="KW-1185">Reference proteome</keyword>
<organism evidence="4 5">
    <name type="scientific">Venustampulla echinocandica</name>
    <dbReference type="NCBI Taxonomy" id="2656787"/>
    <lineage>
        <taxon>Eukaryota</taxon>
        <taxon>Fungi</taxon>
        <taxon>Dikarya</taxon>
        <taxon>Ascomycota</taxon>
        <taxon>Pezizomycotina</taxon>
        <taxon>Leotiomycetes</taxon>
        <taxon>Helotiales</taxon>
        <taxon>Pleuroascaceae</taxon>
        <taxon>Venustampulla</taxon>
    </lineage>
</organism>
<dbReference type="Gene3D" id="3.90.25.10">
    <property type="entry name" value="UDP-galactose 4-epimerase, domain 1"/>
    <property type="match status" value="1"/>
</dbReference>
<dbReference type="Pfam" id="PF05368">
    <property type="entry name" value="NmrA"/>
    <property type="match status" value="1"/>
</dbReference>
<feature type="domain" description="NmrA-like" evidence="3">
    <location>
        <begin position="1"/>
        <end position="302"/>
    </location>
</feature>
<sequence>MSKLLVVFGATGRQGGSVIKCVLSDPVLSKEYKIRGVTRDLGKPAVQALQNDGVEVVVADVDDKPSLVKAMQGAHAVFGVTVTVYDNQAKEREIRQGKALADAAVAADVEYLIFSSLAHPGSISGGKYKNVSHFESKAEVEQYIRGLPIKSAFFAPGSFMQNFKETMAPQPTGDGNFAIFNCITPQTQLPLIDIAEDTGKWVSAILAEPEKYEGKYLACAIKLYSMEEIAEIISKISGKTVKYNQVPESVFRGFLLPPMADGLVDMLLYFQDFGYYGPKTKEQVEWASQNARGKLTTLEEYLTKNPLALA</sequence>
<dbReference type="STRING" id="2656787.A0A370U0G1"/>
<dbReference type="InterPro" id="IPR008030">
    <property type="entry name" value="NmrA-like"/>
</dbReference>
<dbReference type="Proteomes" id="UP000254866">
    <property type="component" value="Unassembled WGS sequence"/>
</dbReference>
<dbReference type="InterPro" id="IPR051164">
    <property type="entry name" value="NmrA-like_oxidored"/>
</dbReference>
<proteinExistence type="inferred from homology"/>
<keyword evidence="2" id="KW-0521">NADP</keyword>
<evidence type="ECO:0000259" key="3">
    <source>
        <dbReference type="Pfam" id="PF05368"/>
    </source>
</evidence>
<comment type="similarity">
    <text evidence="1">Belongs to the NmrA-type oxidoreductase family.</text>
</comment>
<dbReference type="GO" id="GO:0005634">
    <property type="term" value="C:nucleus"/>
    <property type="evidence" value="ECO:0007669"/>
    <property type="project" value="TreeGrafter"/>
</dbReference>